<evidence type="ECO:0000259" key="1">
    <source>
        <dbReference type="Pfam" id="PF00483"/>
    </source>
</evidence>
<dbReference type="AlphaFoldDB" id="A0A0B5HVX0"/>
<dbReference type="Pfam" id="PF00483">
    <property type="entry name" value="NTP_transferase"/>
    <property type="match status" value="1"/>
</dbReference>
<accession>A0A0B5HVX0</accession>
<dbReference type="InterPro" id="IPR029044">
    <property type="entry name" value="Nucleotide-diphossugar_trans"/>
</dbReference>
<dbReference type="Proteomes" id="UP000031774">
    <property type="component" value="Chromosome"/>
</dbReference>
<protein>
    <submittedName>
        <fullName evidence="2">Glucose-1-phosphate thymidylyltransferase</fullName>
    </submittedName>
</protein>
<dbReference type="Gene3D" id="3.90.550.10">
    <property type="entry name" value="Spore Coat Polysaccharide Biosynthesis Protein SpsA, Chain A"/>
    <property type="match status" value="1"/>
</dbReference>
<feature type="domain" description="Nucleotidyl transferase" evidence="1">
    <location>
        <begin position="2"/>
        <end position="234"/>
    </location>
</feature>
<proteinExistence type="predicted"/>
<evidence type="ECO:0000313" key="2">
    <source>
        <dbReference type="EMBL" id="AJF66140.1"/>
    </source>
</evidence>
<gene>
    <name evidence="2" type="ORF">SVTN_18860</name>
</gene>
<dbReference type="HOGENOM" id="CLU_029499_0_1_11"/>
<dbReference type="InterPro" id="IPR011004">
    <property type="entry name" value="Trimer_LpxA-like_sf"/>
</dbReference>
<dbReference type="InterPro" id="IPR005908">
    <property type="entry name" value="G1P_thy_trans_l"/>
</dbReference>
<organism evidence="2 3">
    <name type="scientific">Streptomyces vietnamensis</name>
    <dbReference type="NCBI Taxonomy" id="362257"/>
    <lineage>
        <taxon>Bacteria</taxon>
        <taxon>Bacillati</taxon>
        <taxon>Actinomycetota</taxon>
        <taxon>Actinomycetes</taxon>
        <taxon>Kitasatosporales</taxon>
        <taxon>Streptomycetaceae</taxon>
        <taxon>Streptomyces</taxon>
    </lineage>
</organism>
<name>A0A0B5HVX0_9ACTN</name>
<keyword evidence="2" id="KW-0808">Transferase</keyword>
<dbReference type="InterPro" id="IPR005835">
    <property type="entry name" value="NTP_transferase_dom"/>
</dbReference>
<keyword evidence="3" id="KW-1185">Reference proteome</keyword>
<dbReference type="PANTHER" id="PTHR42883">
    <property type="entry name" value="GLUCOSE-1-PHOSPHATE THYMIDYLTRANSFERASE"/>
    <property type="match status" value="1"/>
</dbReference>
<dbReference type="RefSeq" id="WP_041130156.1">
    <property type="nucleotide sequence ID" value="NZ_CP010407.1"/>
</dbReference>
<dbReference type="NCBIfam" id="TIGR01208">
    <property type="entry name" value="rmlA_long"/>
    <property type="match status" value="1"/>
</dbReference>
<sequence length="353" mass="37419">MKALILSGGMGTRLRPFTYSMPKQLVPVANKPILTHCLENVRAIGVEDVAVVVGDRAEDIRAVVGDGSAYGLNVTYLQQEAPLGLAHAVAIAEEFLGDEDFVMYLGDNVLADGIAEPARDFLADRPAARLLLTKVDDPRAYGVAEVDAEGRVRALVEKPQQPRSDLAVIGVYFFTAAVHEAVRAIEPSARGELEITDAIQYLVERGDRVVAGEYSGYWKDTGSPDDLLDCNRVLLRGLHPGVRGEVDAASTLEGHVVVEAGALVERSHLVGPLVVGAGSVVRDSELGPYTALGRDCVLEDAGIRDSIVLDGVSIQGVRGLSGSLIGRSADVRGGEATGRRLIIGDHTRAEVAA</sequence>
<reference evidence="2 3" key="1">
    <citation type="submission" date="2014-12" db="EMBL/GenBank/DDBJ databases">
        <title>Complete genome sequence of Streptomyces vietnamensis strain GIMV4.0001, a genetic manipulable producer of the benzoisochromanequinone antibiotic granaticin.</title>
        <authorList>
            <person name="Deng M.R."/>
            <person name="Guo J."/>
            <person name="Ma L.Y."/>
            <person name="Feng G.D."/>
            <person name="Mo C.Y."/>
            <person name="Zhu H.H."/>
        </authorList>
    </citation>
    <scope>NUCLEOTIDE SEQUENCE [LARGE SCALE GENOMIC DNA]</scope>
    <source>
        <strain evidence="3">GIMV4.0001</strain>
    </source>
</reference>
<dbReference type="CDD" id="cd04189">
    <property type="entry name" value="G1P_TT_long"/>
    <property type="match status" value="1"/>
</dbReference>
<dbReference type="GO" id="GO:0016740">
    <property type="term" value="F:transferase activity"/>
    <property type="evidence" value="ECO:0007669"/>
    <property type="project" value="UniProtKB-KW"/>
</dbReference>
<dbReference type="SUPFAM" id="SSF53448">
    <property type="entry name" value="Nucleotide-diphospho-sugar transferases"/>
    <property type="match status" value="1"/>
</dbReference>
<evidence type="ECO:0000313" key="3">
    <source>
        <dbReference type="Proteomes" id="UP000031774"/>
    </source>
</evidence>
<dbReference type="KEGG" id="svt:SVTN_18860"/>
<dbReference type="STRING" id="362257.SVTN_18860"/>
<dbReference type="PANTHER" id="PTHR42883:SF2">
    <property type="entry name" value="THYMIDYLYLTRANSFERASE"/>
    <property type="match status" value="1"/>
</dbReference>
<dbReference type="EMBL" id="CP010407">
    <property type="protein sequence ID" value="AJF66140.1"/>
    <property type="molecule type" value="Genomic_DNA"/>
</dbReference>
<dbReference type="SUPFAM" id="SSF51161">
    <property type="entry name" value="Trimeric LpxA-like enzymes"/>
    <property type="match status" value="1"/>
</dbReference>